<dbReference type="InterPro" id="IPR011990">
    <property type="entry name" value="TPR-like_helical_dom_sf"/>
</dbReference>
<dbReference type="PANTHER" id="PTHR43081">
    <property type="entry name" value="ADENYLATE CYCLASE, TERMINAL-DIFFERENTIATION SPECIFIC-RELATED"/>
    <property type="match status" value="1"/>
</dbReference>
<evidence type="ECO:0000313" key="3">
    <source>
        <dbReference type="EMBL" id="MDX8536854.1"/>
    </source>
</evidence>
<dbReference type="CDD" id="cd07302">
    <property type="entry name" value="CHD"/>
    <property type="match status" value="1"/>
</dbReference>
<accession>A0ABU5AHU2</accession>
<feature type="domain" description="Guanylate cyclase" evidence="2">
    <location>
        <begin position="38"/>
        <end position="154"/>
    </location>
</feature>
<dbReference type="Proteomes" id="UP001276564">
    <property type="component" value="Unassembled WGS sequence"/>
</dbReference>
<dbReference type="EMBL" id="JAVIIP010000002">
    <property type="protein sequence ID" value="MDX8536854.1"/>
    <property type="molecule type" value="Genomic_DNA"/>
</dbReference>
<evidence type="ECO:0000259" key="2">
    <source>
        <dbReference type="PROSITE" id="PS50125"/>
    </source>
</evidence>
<comment type="caution">
    <text evidence="3">The sequence shown here is derived from an EMBL/GenBank/DDBJ whole genome shotgun (WGS) entry which is preliminary data.</text>
</comment>
<dbReference type="GO" id="GO:0016779">
    <property type="term" value="F:nucleotidyltransferase activity"/>
    <property type="evidence" value="ECO:0007669"/>
    <property type="project" value="UniProtKB-KW"/>
</dbReference>
<dbReference type="SMART" id="SM00044">
    <property type="entry name" value="CYCc"/>
    <property type="match status" value="1"/>
</dbReference>
<dbReference type="RefSeq" id="WP_320319741.1">
    <property type="nucleotide sequence ID" value="NZ_JAVIIP010000002.1"/>
</dbReference>
<dbReference type="Gene3D" id="3.40.50.10070">
    <property type="entry name" value="TolB, N-terminal domain"/>
    <property type="match status" value="1"/>
</dbReference>
<dbReference type="SMART" id="SM00028">
    <property type="entry name" value="TPR"/>
    <property type="match status" value="3"/>
</dbReference>
<keyword evidence="3" id="KW-0808">Transferase</keyword>
<dbReference type="SUPFAM" id="SSF55073">
    <property type="entry name" value="Nucleotide cyclase"/>
    <property type="match status" value="1"/>
</dbReference>
<keyword evidence="1" id="KW-0802">TPR repeat</keyword>
<dbReference type="SUPFAM" id="SSF48452">
    <property type="entry name" value="TPR-like"/>
    <property type="match status" value="1"/>
</dbReference>
<organism evidence="3 4">
    <name type="scientific">Mesorhizobium abyssinicae</name>
    <dbReference type="NCBI Taxonomy" id="1209958"/>
    <lineage>
        <taxon>Bacteria</taxon>
        <taxon>Pseudomonadati</taxon>
        <taxon>Pseudomonadota</taxon>
        <taxon>Alphaproteobacteria</taxon>
        <taxon>Hyphomicrobiales</taxon>
        <taxon>Phyllobacteriaceae</taxon>
        <taxon>Mesorhizobium</taxon>
    </lineage>
</organism>
<dbReference type="EC" id="2.7.7.-" evidence="3"/>
<dbReference type="PANTHER" id="PTHR43081:SF19">
    <property type="entry name" value="PH-SENSITIVE ADENYLATE CYCLASE RV1264"/>
    <property type="match status" value="1"/>
</dbReference>
<dbReference type="PROSITE" id="PS50125">
    <property type="entry name" value="GUANYLATE_CYCLASE_2"/>
    <property type="match status" value="1"/>
</dbReference>
<feature type="repeat" description="TPR" evidence="1">
    <location>
        <begin position="512"/>
        <end position="545"/>
    </location>
</feature>
<evidence type="ECO:0000313" key="4">
    <source>
        <dbReference type="Proteomes" id="UP001276564"/>
    </source>
</evidence>
<dbReference type="PROSITE" id="PS50005">
    <property type="entry name" value="TPR"/>
    <property type="match status" value="1"/>
</dbReference>
<sequence length="610" mass="67576">MGTMRAARLEVGRTWTGGGPRADAWPTGATTTQRHLAAILACDVVGYSRLTERDERGTLERLKIYRKDLLEPLVSEHRGRIVKRTGDGMLCEFASVVNAVNAAIAIQQAVAEREAETAEDERIHLRIGVNLGDVVCEEDGDLYGDGVNIAARLEGIADPGTVVVSGTAYDHLQGKLDCGFTPLGELRLKNIERPVRAYRVETDASAAVAAPPPLPERPSIAVLPFTNMSGDPDQEYFADGLVEDIITGLSRVNSFFVIARNSSFTYKGRAVDLRQVGRELGVRYVLEGSIRRSGSRVRISGQLVDAISGHHIWTDRFEGDLSDIFDLQDKVTESVVGAVEPSIRLEEIKQARMKPTDYISAYDLYLRALPRFYSMTREGFADVRRLTNEALSIDPGFNLAKGLGAYIRSLSVSQCWHEPDDTRVAARMAREVLAEARDDPTSLRFAAQVIAYSAKEYEMALRTIERSLLLNPNSAQGHTGCGWVNAHSSRPLVAIEHFHRAMRLSPVDPEKGIALSGIGMSYLMLERYEEALAWGERALHEMPNYGSSHRVVIMALVKLNRLHEAQAAARRLMEAFPTYTLTLQRQINPWLDKVFAERYVEALSIAGVPE</sequence>
<dbReference type="Pfam" id="PF00211">
    <property type="entry name" value="Guanylate_cyc"/>
    <property type="match status" value="1"/>
</dbReference>
<reference evidence="3 4" key="1">
    <citation type="submission" date="2023-08" db="EMBL/GenBank/DDBJ databases">
        <title>Implementing the SeqCode for naming new Mesorhizobium species isolated from Vachellia karroo root nodules.</title>
        <authorList>
            <person name="Van Lill M."/>
        </authorList>
    </citation>
    <scope>NUCLEOTIDE SEQUENCE [LARGE SCALE GENOMIC DNA]</scope>
    <source>
        <strain evidence="3 4">VK4B</strain>
    </source>
</reference>
<keyword evidence="3" id="KW-0548">Nucleotidyltransferase</keyword>
<dbReference type="InterPro" id="IPR029787">
    <property type="entry name" value="Nucleotide_cyclase"/>
</dbReference>
<dbReference type="InterPro" id="IPR050697">
    <property type="entry name" value="Adenylyl/Guanylyl_Cyclase_3/4"/>
</dbReference>
<gene>
    <name evidence="3" type="ORF">RFM23_04365</name>
</gene>
<name>A0ABU5AHU2_9HYPH</name>
<proteinExistence type="predicted"/>
<evidence type="ECO:0000256" key="1">
    <source>
        <dbReference type="PROSITE-ProRule" id="PRU00339"/>
    </source>
</evidence>
<dbReference type="InterPro" id="IPR001054">
    <property type="entry name" value="A/G_cyclase"/>
</dbReference>
<dbReference type="Gene3D" id="1.25.40.10">
    <property type="entry name" value="Tetratricopeptide repeat domain"/>
    <property type="match status" value="1"/>
</dbReference>
<dbReference type="InterPro" id="IPR019734">
    <property type="entry name" value="TPR_rpt"/>
</dbReference>
<keyword evidence="4" id="KW-1185">Reference proteome</keyword>
<protein>
    <submittedName>
        <fullName evidence="3">Adenylate/guanylate cyclase domain-containing protein</fullName>
        <ecNumber evidence="3">2.7.7.-</ecNumber>
    </submittedName>
</protein>
<dbReference type="Gene3D" id="3.30.70.1230">
    <property type="entry name" value="Nucleotide cyclase"/>
    <property type="match status" value="1"/>
</dbReference>